<evidence type="ECO:0000256" key="2">
    <source>
        <dbReference type="ARBA" id="ARBA00023012"/>
    </source>
</evidence>
<evidence type="ECO:0000256" key="4">
    <source>
        <dbReference type="ARBA" id="ARBA00023125"/>
    </source>
</evidence>
<dbReference type="InterPro" id="IPR050595">
    <property type="entry name" value="Bact_response_regulator"/>
</dbReference>
<dbReference type="InterPro" id="IPR011006">
    <property type="entry name" value="CheY-like_superfamily"/>
</dbReference>
<feature type="domain" description="Response regulatory" evidence="7">
    <location>
        <begin position="4"/>
        <end position="121"/>
    </location>
</feature>
<dbReference type="Gene3D" id="3.40.50.2300">
    <property type="match status" value="1"/>
</dbReference>
<evidence type="ECO:0000256" key="1">
    <source>
        <dbReference type="ARBA" id="ARBA00022553"/>
    </source>
</evidence>
<evidence type="ECO:0000313" key="8">
    <source>
        <dbReference type="EMBL" id="OGK57414.1"/>
    </source>
</evidence>
<comment type="caution">
    <text evidence="8">The sequence shown here is derived from an EMBL/GenBank/DDBJ whole genome shotgun (WGS) entry which is preliminary data.</text>
</comment>
<keyword evidence="5" id="KW-0804">Transcription</keyword>
<keyword evidence="3" id="KW-0805">Transcription regulation</keyword>
<keyword evidence="4" id="KW-0238">DNA-binding</keyword>
<evidence type="ECO:0000313" key="9">
    <source>
        <dbReference type="Proteomes" id="UP000176376"/>
    </source>
</evidence>
<dbReference type="EMBL" id="MGAY01000003">
    <property type="protein sequence ID" value="OGK57414.1"/>
    <property type="molecule type" value="Genomic_DNA"/>
</dbReference>
<dbReference type="PROSITE" id="PS50110">
    <property type="entry name" value="RESPONSE_REGULATORY"/>
    <property type="match status" value="1"/>
</dbReference>
<dbReference type="CDD" id="cd00156">
    <property type="entry name" value="REC"/>
    <property type="match status" value="1"/>
</dbReference>
<proteinExistence type="predicted"/>
<dbReference type="Proteomes" id="UP000176376">
    <property type="component" value="Unassembled WGS sequence"/>
</dbReference>
<sequence>MAKKILLVDDDQYLRELYTEVLQTAGYEVTTANDGEAALNTIQKGGFDLILLDIMMPRLDGIGVLKSLKDKTINPPNGEIVLLTNLAHDPVIQEAASLGAKTYLIKADITPDQLLAKVKEYLA</sequence>
<evidence type="ECO:0000259" key="7">
    <source>
        <dbReference type="PROSITE" id="PS50110"/>
    </source>
</evidence>
<protein>
    <recommendedName>
        <fullName evidence="7">Response regulatory domain-containing protein</fullName>
    </recommendedName>
</protein>
<evidence type="ECO:0000256" key="3">
    <source>
        <dbReference type="ARBA" id="ARBA00023015"/>
    </source>
</evidence>
<dbReference type="PANTHER" id="PTHR44591">
    <property type="entry name" value="STRESS RESPONSE REGULATOR PROTEIN 1"/>
    <property type="match status" value="1"/>
</dbReference>
<name>A0A1F7JP94_9BACT</name>
<keyword evidence="2" id="KW-0902">Two-component regulatory system</keyword>
<gene>
    <name evidence="8" type="ORF">A3J15_04050</name>
</gene>
<dbReference type="AlphaFoldDB" id="A0A1F7JP94"/>
<dbReference type="PANTHER" id="PTHR44591:SF3">
    <property type="entry name" value="RESPONSE REGULATORY DOMAIN-CONTAINING PROTEIN"/>
    <property type="match status" value="1"/>
</dbReference>
<dbReference type="Pfam" id="PF00072">
    <property type="entry name" value="Response_reg"/>
    <property type="match status" value="1"/>
</dbReference>
<dbReference type="SMART" id="SM00448">
    <property type="entry name" value="REC"/>
    <property type="match status" value="1"/>
</dbReference>
<reference evidence="8 9" key="1">
    <citation type="journal article" date="2016" name="Nat. Commun.">
        <title>Thousands of microbial genomes shed light on interconnected biogeochemical processes in an aquifer system.</title>
        <authorList>
            <person name="Anantharaman K."/>
            <person name="Brown C.T."/>
            <person name="Hug L.A."/>
            <person name="Sharon I."/>
            <person name="Castelle C.J."/>
            <person name="Probst A.J."/>
            <person name="Thomas B.C."/>
            <person name="Singh A."/>
            <person name="Wilkins M.J."/>
            <person name="Karaoz U."/>
            <person name="Brodie E.L."/>
            <person name="Williams K.H."/>
            <person name="Hubbard S.S."/>
            <person name="Banfield J.F."/>
        </authorList>
    </citation>
    <scope>NUCLEOTIDE SEQUENCE [LARGE SCALE GENOMIC DNA]</scope>
</reference>
<accession>A0A1F7JP94</accession>
<dbReference type="FunFam" id="3.40.50.2300:FF:000001">
    <property type="entry name" value="DNA-binding response regulator PhoB"/>
    <property type="match status" value="1"/>
</dbReference>
<dbReference type="GO" id="GO:0003677">
    <property type="term" value="F:DNA binding"/>
    <property type="evidence" value="ECO:0007669"/>
    <property type="project" value="UniProtKB-KW"/>
</dbReference>
<dbReference type="GO" id="GO:0000160">
    <property type="term" value="P:phosphorelay signal transduction system"/>
    <property type="evidence" value="ECO:0007669"/>
    <property type="project" value="UniProtKB-KW"/>
</dbReference>
<feature type="modified residue" description="4-aspartylphosphate" evidence="6">
    <location>
        <position position="53"/>
    </location>
</feature>
<organism evidence="8 9">
    <name type="scientific">Candidatus Roizmanbacteria bacterium RIFCSPLOWO2_02_FULL_38_10</name>
    <dbReference type="NCBI Taxonomy" id="1802074"/>
    <lineage>
        <taxon>Bacteria</taxon>
        <taxon>Candidatus Roizmaniibacteriota</taxon>
    </lineage>
</organism>
<dbReference type="InterPro" id="IPR001789">
    <property type="entry name" value="Sig_transdc_resp-reg_receiver"/>
</dbReference>
<dbReference type="SUPFAM" id="SSF52172">
    <property type="entry name" value="CheY-like"/>
    <property type="match status" value="1"/>
</dbReference>
<keyword evidence="1 6" id="KW-0597">Phosphoprotein</keyword>
<evidence type="ECO:0000256" key="5">
    <source>
        <dbReference type="ARBA" id="ARBA00023163"/>
    </source>
</evidence>
<evidence type="ECO:0000256" key="6">
    <source>
        <dbReference type="PROSITE-ProRule" id="PRU00169"/>
    </source>
</evidence>
<dbReference type="STRING" id="1802074.A3J15_04050"/>